<dbReference type="InterPro" id="IPR050600">
    <property type="entry name" value="SETD3_SETD6_MTase"/>
</dbReference>
<name>A0A401GZA6_9APHY</name>
<dbReference type="STRING" id="139825.A0A401GZA6"/>
<organism evidence="1 2">
    <name type="scientific">Sparassis crispa</name>
    <dbReference type="NCBI Taxonomy" id="139825"/>
    <lineage>
        <taxon>Eukaryota</taxon>
        <taxon>Fungi</taxon>
        <taxon>Dikarya</taxon>
        <taxon>Basidiomycota</taxon>
        <taxon>Agaricomycotina</taxon>
        <taxon>Agaricomycetes</taxon>
        <taxon>Polyporales</taxon>
        <taxon>Sparassidaceae</taxon>
        <taxon>Sparassis</taxon>
    </lineage>
</organism>
<dbReference type="OrthoDB" id="42889at2759"/>
<sequence length="428" mass="47085">MDPTGPEPEIVIEFRTWLLQNGARLHPDVLFATVPSGFSVIAREDIPADTTIVSCPFSLAITPELSKRALNELIRSSGPTNTLDEWSERQLICAYICMHWVFGQSSSPLVLGHWPYLNTLPSPTKLFTPLHFRTSELEALKGSNLFGATLDRQRDWRAEWTQCHTATMSANSAWGNEFTWERYLTASTYLSSRAFPSALLSTNPSLVSTPSSHPVLLPGIDSLNHARALPVSWVVSWAHAPDEKEISLVLHNSTPRGSELCNNYGPKPNAELILGYGFSLPQNPDDTIVLKIGGAAPAPTPNQNALQTKFEVGRRARGAEPVWDAILGAVREGAGPDDDDVDVEDELYAAEMLGMAQDLLARLPSSPSAEAGSIRPEVAVMLEHYLEGQRDILQSLIQFAQDMEMHALEDAKEQGLDLVEEGDEEEHE</sequence>
<accession>A0A401GZA6</accession>
<reference evidence="1 2" key="1">
    <citation type="journal article" date="2018" name="Sci. Rep.">
        <title>Genome sequence of the cauliflower mushroom Sparassis crispa (Hanabiratake) and its association with beneficial usage.</title>
        <authorList>
            <person name="Kiyama R."/>
            <person name="Furutani Y."/>
            <person name="Kawaguchi K."/>
            <person name="Nakanishi T."/>
        </authorList>
    </citation>
    <scope>NUCLEOTIDE SEQUENCE [LARGE SCALE GENOMIC DNA]</scope>
</reference>
<dbReference type="SUPFAM" id="SSF82199">
    <property type="entry name" value="SET domain"/>
    <property type="match status" value="1"/>
</dbReference>
<evidence type="ECO:0000313" key="2">
    <source>
        <dbReference type="Proteomes" id="UP000287166"/>
    </source>
</evidence>
<dbReference type="EMBL" id="BFAD01000011">
    <property type="protein sequence ID" value="GBE87482.1"/>
    <property type="molecule type" value="Genomic_DNA"/>
</dbReference>
<protein>
    <submittedName>
        <fullName evidence="1">SET domain-containing protein</fullName>
    </submittedName>
</protein>
<gene>
    <name evidence="1" type="ORF">SCP_1101590</name>
</gene>
<dbReference type="GeneID" id="38784399"/>
<dbReference type="GO" id="GO:0016279">
    <property type="term" value="F:protein-lysine N-methyltransferase activity"/>
    <property type="evidence" value="ECO:0007669"/>
    <property type="project" value="InterPro"/>
</dbReference>
<dbReference type="PANTHER" id="PTHR13271">
    <property type="entry name" value="UNCHARACTERIZED PUTATIVE METHYLTRANSFERASE"/>
    <property type="match status" value="1"/>
</dbReference>
<proteinExistence type="predicted"/>
<evidence type="ECO:0000313" key="1">
    <source>
        <dbReference type="EMBL" id="GBE87482.1"/>
    </source>
</evidence>
<dbReference type="Gene3D" id="3.90.1410.10">
    <property type="entry name" value="set domain protein methyltransferase, domain 1"/>
    <property type="match status" value="1"/>
</dbReference>
<keyword evidence="2" id="KW-1185">Reference proteome</keyword>
<dbReference type="InterPro" id="IPR044432">
    <property type="entry name" value="Set10/Efm1_SET"/>
</dbReference>
<dbReference type="RefSeq" id="XP_027618395.1">
    <property type="nucleotide sequence ID" value="XM_027762594.1"/>
</dbReference>
<comment type="caution">
    <text evidence="1">The sequence shown here is derived from an EMBL/GenBank/DDBJ whole genome shotgun (WGS) entry which is preliminary data.</text>
</comment>
<dbReference type="GO" id="GO:0005634">
    <property type="term" value="C:nucleus"/>
    <property type="evidence" value="ECO:0007669"/>
    <property type="project" value="TreeGrafter"/>
</dbReference>
<dbReference type="Proteomes" id="UP000287166">
    <property type="component" value="Unassembled WGS sequence"/>
</dbReference>
<dbReference type="AlphaFoldDB" id="A0A401GZA6"/>
<dbReference type="InterPro" id="IPR046341">
    <property type="entry name" value="SET_dom_sf"/>
</dbReference>
<dbReference type="PANTHER" id="PTHR13271:SF147">
    <property type="entry name" value="PROTEIN-LYSINE N-METHYLTRANSFERASE EFM1-RELATED"/>
    <property type="match status" value="1"/>
</dbReference>
<dbReference type="InParanoid" id="A0A401GZA6"/>
<dbReference type="CDD" id="cd19180">
    <property type="entry name" value="SET_SpSET10-like"/>
    <property type="match status" value="1"/>
</dbReference>